<keyword evidence="2" id="KW-1185">Reference proteome</keyword>
<proteinExistence type="predicted"/>
<sequence length="289" mass="32494">MDLWVGDLVGQHAILGMNFMVPAGVRIDTADGTACLPDEVRIQLIGRRPLYGANMYPICVASLLRIGPGQTRDVLLRPDMAALLLWVTRGNSWVVTLVKGKIGRESYLRVTNVGERRVTLDAHTPIRWWTPADAAPLAFGFVQPDSRRYQEWRNIAYGATCDADDAWTTEEPDVPLTDHPTYQTPQKGLGRRFSSHLGLYHPARIFRMAAQPFGLCNAPQIYQRLIDNALYGFLRLSPDDAARGVFKKGEPVRPEIHSVLERRSYIDDILIGGTSWDDWTTYARKSNVC</sequence>
<dbReference type="EMBL" id="BSXT01000217">
    <property type="protein sequence ID" value="GMF21125.1"/>
    <property type="molecule type" value="Genomic_DNA"/>
</dbReference>
<name>A0A9W6WY91_9STRA</name>
<dbReference type="Proteomes" id="UP001165121">
    <property type="component" value="Unassembled WGS sequence"/>
</dbReference>
<gene>
    <name evidence="1" type="ORF">Pfra01_000272000</name>
</gene>
<organism evidence="1 2">
    <name type="scientific">Phytophthora fragariaefolia</name>
    <dbReference type="NCBI Taxonomy" id="1490495"/>
    <lineage>
        <taxon>Eukaryota</taxon>
        <taxon>Sar</taxon>
        <taxon>Stramenopiles</taxon>
        <taxon>Oomycota</taxon>
        <taxon>Peronosporomycetes</taxon>
        <taxon>Peronosporales</taxon>
        <taxon>Peronosporaceae</taxon>
        <taxon>Phytophthora</taxon>
    </lineage>
</organism>
<dbReference type="Gene3D" id="3.30.70.270">
    <property type="match status" value="1"/>
</dbReference>
<reference evidence="1" key="1">
    <citation type="submission" date="2023-04" db="EMBL/GenBank/DDBJ databases">
        <title>Phytophthora fragariaefolia NBRC 109709.</title>
        <authorList>
            <person name="Ichikawa N."/>
            <person name="Sato H."/>
            <person name="Tonouchi N."/>
        </authorList>
    </citation>
    <scope>NUCLEOTIDE SEQUENCE</scope>
    <source>
        <strain evidence="1">NBRC 109709</strain>
    </source>
</reference>
<comment type="caution">
    <text evidence="1">The sequence shown here is derived from an EMBL/GenBank/DDBJ whole genome shotgun (WGS) entry which is preliminary data.</text>
</comment>
<evidence type="ECO:0000313" key="1">
    <source>
        <dbReference type="EMBL" id="GMF21125.1"/>
    </source>
</evidence>
<dbReference type="AlphaFoldDB" id="A0A9W6WY91"/>
<accession>A0A9W6WY91</accession>
<evidence type="ECO:0000313" key="2">
    <source>
        <dbReference type="Proteomes" id="UP001165121"/>
    </source>
</evidence>
<dbReference type="SUPFAM" id="SSF56672">
    <property type="entry name" value="DNA/RNA polymerases"/>
    <property type="match status" value="1"/>
</dbReference>
<protein>
    <submittedName>
        <fullName evidence="1">Unnamed protein product</fullName>
    </submittedName>
</protein>
<dbReference type="OrthoDB" id="116059at2759"/>
<dbReference type="InterPro" id="IPR043502">
    <property type="entry name" value="DNA/RNA_pol_sf"/>
</dbReference>
<dbReference type="InterPro" id="IPR043128">
    <property type="entry name" value="Rev_trsase/Diguanyl_cyclase"/>
</dbReference>